<comment type="caution">
    <text evidence="5">The sequence shown here is derived from an EMBL/GenBank/DDBJ whole genome shotgun (WGS) entry which is preliminary data.</text>
</comment>
<feature type="compositionally biased region" description="Polar residues" evidence="3">
    <location>
        <begin position="59"/>
        <end position="69"/>
    </location>
</feature>
<evidence type="ECO:0000313" key="5">
    <source>
        <dbReference type="EMBL" id="RRT65803.1"/>
    </source>
</evidence>
<dbReference type="SUPFAM" id="SSF52172">
    <property type="entry name" value="CheY-like"/>
    <property type="match status" value="1"/>
</dbReference>
<sequence length="235" mass="25302">LCAVMSSNDSMGTVFKCLSKGAVDFLLKPIRENELKNLWQHVWRRCHSYTNFALLQSSGSGSENGVQFQKSVKSKSSDDSDNSTGSNDDENASVGLNTRDGSDNGSGTQSSWTKCAAGVDSLQPMSHSYRLADPPDSTCAQVIIPTTETFCKDQVPTSANSENQGKKELPEITIESGFLLVLVTRSATKAGRDLQSSGRVFVDNLFGSLCKNKIAKIQIDKPHACGCPGWAIEIA</sequence>
<dbReference type="PANTHER" id="PTHR43874:SF117">
    <property type="entry name" value="TWO-COMPONENT RESPONSE REGULATOR-LIKE APRR3"/>
    <property type="match status" value="1"/>
</dbReference>
<dbReference type="PROSITE" id="PS50110">
    <property type="entry name" value="RESPONSE_REGULATORY"/>
    <property type="match status" value="1"/>
</dbReference>
<gene>
    <name evidence="5" type="ORF">B296_00009370</name>
</gene>
<reference evidence="5 6" key="1">
    <citation type="journal article" date="2014" name="Agronomy (Basel)">
        <title>A Draft Genome Sequence for Ensete ventricosum, the Drought-Tolerant Tree Against Hunger.</title>
        <authorList>
            <person name="Harrison J."/>
            <person name="Moore K.A."/>
            <person name="Paszkiewicz K."/>
            <person name="Jones T."/>
            <person name="Grant M."/>
            <person name="Ambacheew D."/>
            <person name="Muzemil S."/>
            <person name="Studholme D.J."/>
        </authorList>
    </citation>
    <scope>NUCLEOTIDE SEQUENCE [LARGE SCALE GENOMIC DNA]</scope>
</reference>
<dbReference type="InterPro" id="IPR011006">
    <property type="entry name" value="CheY-like_superfamily"/>
</dbReference>
<dbReference type="Proteomes" id="UP000287651">
    <property type="component" value="Unassembled WGS sequence"/>
</dbReference>
<accession>A0A426ZP44</accession>
<feature type="non-terminal residue" evidence="5">
    <location>
        <position position="1"/>
    </location>
</feature>
<dbReference type="InterPro" id="IPR001789">
    <property type="entry name" value="Sig_transdc_resp-reg_receiver"/>
</dbReference>
<dbReference type="PANTHER" id="PTHR43874">
    <property type="entry name" value="TWO-COMPONENT RESPONSE REGULATOR"/>
    <property type="match status" value="1"/>
</dbReference>
<dbReference type="EMBL" id="AMZH03005679">
    <property type="protein sequence ID" value="RRT65803.1"/>
    <property type="molecule type" value="Genomic_DNA"/>
</dbReference>
<dbReference type="AlphaFoldDB" id="A0A426ZP44"/>
<proteinExistence type="predicted"/>
<evidence type="ECO:0000256" key="3">
    <source>
        <dbReference type="SAM" id="MobiDB-lite"/>
    </source>
</evidence>
<evidence type="ECO:0000259" key="4">
    <source>
        <dbReference type="PROSITE" id="PS50110"/>
    </source>
</evidence>
<keyword evidence="1" id="KW-0902">Two-component regulatory system</keyword>
<name>A0A426ZP44_ENSVE</name>
<evidence type="ECO:0000256" key="1">
    <source>
        <dbReference type="ARBA" id="ARBA00023012"/>
    </source>
</evidence>
<dbReference type="InterPro" id="IPR045279">
    <property type="entry name" value="ARR-like"/>
</dbReference>
<evidence type="ECO:0000313" key="6">
    <source>
        <dbReference type="Proteomes" id="UP000287651"/>
    </source>
</evidence>
<protein>
    <recommendedName>
        <fullName evidence="4">Response regulatory domain-containing protein</fullName>
    </recommendedName>
</protein>
<feature type="region of interest" description="Disordered" evidence="3">
    <location>
        <begin position="59"/>
        <end position="111"/>
    </location>
</feature>
<comment type="caution">
    <text evidence="2">Lacks conserved residue(s) required for the propagation of feature annotation.</text>
</comment>
<dbReference type="Gene3D" id="3.40.50.2300">
    <property type="match status" value="1"/>
</dbReference>
<feature type="domain" description="Response regulatory" evidence="4">
    <location>
        <begin position="1"/>
        <end position="43"/>
    </location>
</feature>
<dbReference type="GO" id="GO:0009736">
    <property type="term" value="P:cytokinin-activated signaling pathway"/>
    <property type="evidence" value="ECO:0007669"/>
    <property type="project" value="InterPro"/>
</dbReference>
<organism evidence="5 6">
    <name type="scientific">Ensete ventricosum</name>
    <name type="common">Abyssinian banana</name>
    <name type="synonym">Musa ensete</name>
    <dbReference type="NCBI Taxonomy" id="4639"/>
    <lineage>
        <taxon>Eukaryota</taxon>
        <taxon>Viridiplantae</taxon>
        <taxon>Streptophyta</taxon>
        <taxon>Embryophyta</taxon>
        <taxon>Tracheophyta</taxon>
        <taxon>Spermatophyta</taxon>
        <taxon>Magnoliopsida</taxon>
        <taxon>Liliopsida</taxon>
        <taxon>Zingiberales</taxon>
        <taxon>Musaceae</taxon>
        <taxon>Ensete</taxon>
    </lineage>
</organism>
<dbReference type="GO" id="GO:0000160">
    <property type="term" value="P:phosphorelay signal transduction system"/>
    <property type="evidence" value="ECO:0007669"/>
    <property type="project" value="UniProtKB-KW"/>
</dbReference>
<evidence type="ECO:0000256" key="2">
    <source>
        <dbReference type="PROSITE-ProRule" id="PRU00169"/>
    </source>
</evidence>